<dbReference type="Gramene" id="OB04G13290.1">
    <property type="protein sequence ID" value="OB04G13290.1"/>
    <property type="gene ID" value="OB04G13290"/>
</dbReference>
<evidence type="ECO:0000313" key="2">
    <source>
        <dbReference type="EnsemblPlants" id="OB04G13290.1"/>
    </source>
</evidence>
<protein>
    <submittedName>
        <fullName evidence="2">Uncharacterized protein</fullName>
    </submittedName>
</protein>
<dbReference type="AlphaFoldDB" id="J3LW04"/>
<accession>J3LW04</accession>
<keyword evidence="3" id="KW-1185">Reference proteome</keyword>
<name>J3LW04_ORYBR</name>
<reference evidence="2" key="2">
    <citation type="submission" date="2013-04" db="UniProtKB">
        <authorList>
            <consortium name="EnsemblPlants"/>
        </authorList>
    </citation>
    <scope>IDENTIFICATION</scope>
</reference>
<sequence length="91" mass="9978">MVAQWKVRWQLRQGRWVRVLTCSTVESTGGAKHCSGLPGGAAKSGRHLRPPQHRASRRRVAGGVRRAACGVLLAPGGVRWRQAAFRVQRVA</sequence>
<evidence type="ECO:0000313" key="3">
    <source>
        <dbReference type="Proteomes" id="UP000006038"/>
    </source>
</evidence>
<proteinExistence type="predicted"/>
<evidence type="ECO:0000256" key="1">
    <source>
        <dbReference type="SAM" id="MobiDB-lite"/>
    </source>
</evidence>
<reference evidence="2" key="1">
    <citation type="journal article" date="2013" name="Nat. Commun.">
        <title>Whole-genome sequencing of Oryza brachyantha reveals mechanisms underlying Oryza genome evolution.</title>
        <authorList>
            <person name="Chen J."/>
            <person name="Huang Q."/>
            <person name="Gao D."/>
            <person name="Wang J."/>
            <person name="Lang Y."/>
            <person name="Liu T."/>
            <person name="Li B."/>
            <person name="Bai Z."/>
            <person name="Luis Goicoechea J."/>
            <person name="Liang C."/>
            <person name="Chen C."/>
            <person name="Zhang W."/>
            <person name="Sun S."/>
            <person name="Liao Y."/>
            <person name="Zhang X."/>
            <person name="Yang L."/>
            <person name="Song C."/>
            <person name="Wang M."/>
            <person name="Shi J."/>
            <person name="Liu G."/>
            <person name="Liu J."/>
            <person name="Zhou H."/>
            <person name="Zhou W."/>
            <person name="Yu Q."/>
            <person name="An N."/>
            <person name="Chen Y."/>
            <person name="Cai Q."/>
            <person name="Wang B."/>
            <person name="Liu B."/>
            <person name="Min J."/>
            <person name="Huang Y."/>
            <person name="Wu H."/>
            <person name="Li Z."/>
            <person name="Zhang Y."/>
            <person name="Yin Y."/>
            <person name="Song W."/>
            <person name="Jiang J."/>
            <person name="Jackson S.A."/>
            <person name="Wing R.A."/>
            <person name="Wang J."/>
            <person name="Chen M."/>
        </authorList>
    </citation>
    <scope>NUCLEOTIDE SEQUENCE [LARGE SCALE GENOMIC DNA]</scope>
    <source>
        <strain evidence="2">cv. IRGC 101232</strain>
    </source>
</reference>
<feature type="compositionally biased region" description="Basic residues" evidence="1">
    <location>
        <begin position="44"/>
        <end position="60"/>
    </location>
</feature>
<dbReference type="Proteomes" id="UP000006038">
    <property type="component" value="Chromosome 4"/>
</dbReference>
<feature type="region of interest" description="Disordered" evidence="1">
    <location>
        <begin position="32"/>
        <end position="60"/>
    </location>
</feature>
<dbReference type="HOGENOM" id="CLU_2430602_0_0_1"/>
<organism evidence="2">
    <name type="scientific">Oryza brachyantha</name>
    <name type="common">malo sina</name>
    <dbReference type="NCBI Taxonomy" id="4533"/>
    <lineage>
        <taxon>Eukaryota</taxon>
        <taxon>Viridiplantae</taxon>
        <taxon>Streptophyta</taxon>
        <taxon>Embryophyta</taxon>
        <taxon>Tracheophyta</taxon>
        <taxon>Spermatophyta</taxon>
        <taxon>Magnoliopsida</taxon>
        <taxon>Liliopsida</taxon>
        <taxon>Poales</taxon>
        <taxon>Poaceae</taxon>
        <taxon>BOP clade</taxon>
        <taxon>Oryzoideae</taxon>
        <taxon>Oryzeae</taxon>
        <taxon>Oryzinae</taxon>
        <taxon>Oryza</taxon>
    </lineage>
</organism>
<dbReference type="EnsemblPlants" id="OB04G13290.1">
    <property type="protein sequence ID" value="OB04G13290.1"/>
    <property type="gene ID" value="OB04G13290"/>
</dbReference>